<evidence type="ECO:0000259" key="4">
    <source>
        <dbReference type="PROSITE" id="PS50089"/>
    </source>
</evidence>
<sequence>MVEPDSCPGCAFEKLEDEEQQKEKEAAIGASKVRAMNNNRSDVDPSRSALSTAEPVEHTGPTGDYFNPLNDKPGVRLNGRPPGSPWPNRDDQHADLLWALEDESRSSGLRMEPSPRVNDLRFKQPESPNLHPHFNPSFFSTAPRIARPSSVVASTSKWPRLTPTTEAESTLPSTAPASTSTSTAETSPSATASPPPLPRWAPNIKVCGFHMHALEWHAMQGMDPQSSLTLTGRARCPVFNLSVTRWLDGALNQLPKEPFNTVLCTCGESMVVSSDIAVDNNSSQTRRHTLACPRTVPHLPNVNDNHAALSKHASTESRIRIGRQDTGRYAQESEREDKLESTHNHRESCLEAISLKETSYSPRNTPIHTEIDMDDWLSRWLQPKVLKPEIRSILKKKKTVTTKNRARMGGNHTPVKRANFKHPVEEDIPIQPSSSTWDDGSIWDDGHPMDSTPSKSEWPLPEWSDGKISDEILNGEVDVWSDALVSRLDKMNVFQTPVELLNYAVHEAIKDARRQAQEDKDQWQKKIDAMRPRFGPVEKDLQDQQAIHAELVQHINEMKRNAQDMLQMRCRICYEGSLTHAVLPCFHLVMCGDCARQVSDCIVCRVRKTGIQRVAWG</sequence>
<dbReference type="Proteomes" id="UP000738325">
    <property type="component" value="Unassembled WGS sequence"/>
</dbReference>
<feature type="region of interest" description="Disordered" evidence="3">
    <location>
        <begin position="149"/>
        <end position="197"/>
    </location>
</feature>
<keyword evidence="2" id="KW-0175">Coiled coil</keyword>
<feature type="compositionally biased region" description="Low complexity" evidence="3">
    <location>
        <begin position="167"/>
        <end position="192"/>
    </location>
</feature>
<evidence type="ECO:0000256" key="2">
    <source>
        <dbReference type="SAM" id="Coils"/>
    </source>
</evidence>
<dbReference type="Pfam" id="PF13920">
    <property type="entry name" value="zf-C3HC4_3"/>
    <property type="match status" value="1"/>
</dbReference>
<feature type="region of interest" description="Disordered" evidence="3">
    <location>
        <begin position="1"/>
        <end position="115"/>
    </location>
</feature>
<feature type="compositionally biased region" description="Polar residues" evidence="3">
    <location>
        <begin position="151"/>
        <end position="166"/>
    </location>
</feature>
<dbReference type="EMBL" id="JAAAIP010000589">
    <property type="protein sequence ID" value="KAG0314720.1"/>
    <property type="molecule type" value="Genomic_DNA"/>
</dbReference>
<keyword evidence="1" id="KW-0862">Zinc</keyword>
<dbReference type="GO" id="GO:0008270">
    <property type="term" value="F:zinc ion binding"/>
    <property type="evidence" value="ECO:0007669"/>
    <property type="project" value="UniProtKB-KW"/>
</dbReference>
<dbReference type="OrthoDB" id="1711136at2759"/>
<dbReference type="AlphaFoldDB" id="A0A9P6R8J5"/>
<evidence type="ECO:0000313" key="5">
    <source>
        <dbReference type="EMBL" id="KAG0314720.1"/>
    </source>
</evidence>
<reference evidence="5" key="1">
    <citation type="journal article" date="2020" name="Fungal Divers.">
        <title>Resolving the Mortierellaceae phylogeny through synthesis of multi-gene phylogenetics and phylogenomics.</title>
        <authorList>
            <person name="Vandepol N."/>
            <person name="Liber J."/>
            <person name="Desiro A."/>
            <person name="Na H."/>
            <person name="Kennedy M."/>
            <person name="Barry K."/>
            <person name="Grigoriev I.V."/>
            <person name="Miller A.N."/>
            <person name="O'Donnell K."/>
            <person name="Stajich J.E."/>
            <person name="Bonito G."/>
        </authorList>
    </citation>
    <scope>NUCLEOTIDE SEQUENCE</scope>
    <source>
        <strain evidence="5">REB-010B</strain>
    </source>
</reference>
<feature type="region of interest" description="Disordered" evidence="3">
    <location>
        <begin position="324"/>
        <end position="344"/>
    </location>
</feature>
<evidence type="ECO:0000256" key="1">
    <source>
        <dbReference type="PROSITE-ProRule" id="PRU00175"/>
    </source>
</evidence>
<feature type="region of interest" description="Disordered" evidence="3">
    <location>
        <begin position="444"/>
        <end position="463"/>
    </location>
</feature>
<name>A0A9P6R8J5_9FUNG</name>
<dbReference type="InterPro" id="IPR001841">
    <property type="entry name" value="Znf_RING"/>
</dbReference>
<dbReference type="Gene3D" id="3.30.40.10">
    <property type="entry name" value="Zinc/RING finger domain, C3HC4 (zinc finger)"/>
    <property type="match status" value="1"/>
</dbReference>
<keyword evidence="1" id="KW-0863">Zinc-finger</keyword>
<accession>A0A9P6R8J5</accession>
<proteinExistence type="predicted"/>
<feature type="domain" description="RING-type" evidence="4">
    <location>
        <begin position="570"/>
        <end position="605"/>
    </location>
</feature>
<dbReference type="PROSITE" id="PS50089">
    <property type="entry name" value="ZF_RING_2"/>
    <property type="match status" value="1"/>
</dbReference>
<gene>
    <name evidence="5" type="ORF">BGZ99_007888</name>
</gene>
<evidence type="ECO:0000313" key="6">
    <source>
        <dbReference type="Proteomes" id="UP000738325"/>
    </source>
</evidence>
<keyword evidence="6" id="KW-1185">Reference proteome</keyword>
<dbReference type="InterPro" id="IPR013083">
    <property type="entry name" value="Znf_RING/FYVE/PHD"/>
</dbReference>
<feature type="coiled-coil region" evidence="2">
    <location>
        <begin position="506"/>
        <end position="561"/>
    </location>
</feature>
<organism evidence="5 6">
    <name type="scientific">Dissophora globulifera</name>
    <dbReference type="NCBI Taxonomy" id="979702"/>
    <lineage>
        <taxon>Eukaryota</taxon>
        <taxon>Fungi</taxon>
        <taxon>Fungi incertae sedis</taxon>
        <taxon>Mucoromycota</taxon>
        <taxon>Mortierellomycotina</taxon>
        <taxon>Mortierellomycetes</taxon>
        <taxon>Mortierellales</taxon>
        <taxon>Mortierellaceae</taxon>
        <taxon>Dissophora</taxon>
    </lineage>
</organism>
<protein>
    <recommendedName>
        <fullName evidence="4">RING-type domain-containing protein</fullName>
    </recommendedName>
</protein>
<comment type="caution">
    <text evidence="5">The sequence shown here is derived from an EMBL/GenBank/DDBJ whole genome shotgun (WGS) entry which is preliminary data.</text>
</comment>
<keyword evidence="1" id="KW-0479">Metal-binding</keyword>
<evidence type="ECO:0000256" key="3">
    <source>
        <dbReference type="SAM" id="MobiDB-lite"/>
    </source>
</evidence>